<organism evidence="1 2">
    <name type="scientific">Trifolium medium</name>
    <dbReference type="NCBI Taxonomy" id="97028"/>
    <lineage>
        <taxon>Eukaryota</taxon>
        <taxon>Viridiplantae</taxon>
        <taxon>Streptophyta</taxon>
        <taxon>Embryophyta</taxon>
        <taxon>Tracheophyta</taxon>
        <taxon>Spermatophyta</taxon>
        <taxon>Magnoliopsida</taxon>
        <taxon>eudicotyledons</taxon>
        <taxon>Gunneridae</taxon>
        <taxon>Pentapetalae</taxon>
        <taxon>rosids</taxon>
        <taxon>fabids</taxon>
        <taxon>Fabales</taxon>
        <taxon>Fabaceae</taxon>
        <taxon>Papilionoideae</taxon>
        <taxon>50 kb inversion clade</taxon>
        <taxon>NPAAA clade</taxon>
        <taxon>Hologalegina</taxon>
        <taxon>IRL clade</taxon>
        <taxon>Trifolieae</taxon>
        <taxon>Trifolium</taxon>
    </lineage>
</organism>
<evidence type="ECO:0000313" key="2">
    <source>
        <dbReference type="Proteomes" id="UP000265520"/>
    </source>
</evidence>
<name>A0A392SIN2_9FABA</name>
<accession>A0A392SIN2</accession>
<evidence type="ECO:0000313" key="1">
    <source>
        <dbReference type="EMBL" id="MCI47815.1"/>
    </source>
</evidence>
<protein>
    <submittedName>
        <fullName evidence="1">Uncharacterized protein</fullName>
    </submittedName>
</protein>
<dbReference type="AlphaFoldDB" id="A0A392SIN2"/>
<reference evidence="1 2" key="1">
    <citation type="journal article" date="2018" name="Front. Plant Sci.">
        <title>Red Clover (Trifolium pratense) and Zigzag Clover (T. medium) - A Picture of Genomic Similarities and Differences.</title>
        <authorList>
            <person name="Dluhosova J."/>
            <person name="Istvanek J."/>
            <person name="Nedelnik J."/>
            <person name="Repkova J."/>
        </authorList>
    </citation>
    <scope>NUCLEOTIDE SEQUENCE [LARGE SCALE GENOMIC DNA]</scope>
    <source>
        <strain evidence="2">cv. 10/8</strain>
        <tissue evidence="1">Leaf</tissue>
    </source>
</reference>
<feature type="non-terminal residue" evidence="1">
    <location>
        <position position="1"/>
    </location>
</feature>
<dbReference type="EMBL" id="LXQA010377403">
    <property type="protein sequence ID" value="MCI47815.1"/>
    <property type="molecule type" value="Genomic_DNA"/>
</dbReference>
<dbReference type="Proteomes" id="UP000265520">
    <property type="component" value="Unassembled WGS sequence"/>
</dbReference>
<keyword evidence="2" id="KW-1185">Reference proteome</keyword>
<sequence>AVLGSPLRVTARISPWMEGEAIKLPSSWVSCSAFQGKWICSDGHASWIGGARVVLTWTRRPPLIGPSSMS</sequence>
<proteinExistence type="predicted"/>
<comment type="caution">
    <text evidence="1">The sequence shown here is derived from an EMBL/GenBank/DDBJ whole genome shotgun (WGS) entry which is preliminary data.</text>
</comment>